<evidence type="ECO:0000313" key="5">
    <source>
        <dbReference type="Proteomes" id="UP000015559"/>
    </source>
</evidence>
<sequence length="208" mass="22759">MAPRLAWLLIPIILLWLAWAGAARADIYAFTDDAGVPHFSNMPVDQRYTLLMRTETDAPSVAAKARSARGGINGSLYAPEISRAASFSQLELALLHAVIAAESGYNPRALSGKGAIGLMQLMPGTARRYGAVDPYDPAQNIRAGALYLRDLLAMFNNDMRLALAAYNAGENNVIKYGNRIPPFRETAAYVPRVMAFYQEYRRAYPGSS</sequence>
<proteinExistence type="inferred from homology"/>
<dbReference type="Proteomes" id="UP000015559">
    <property type="component" value="Chromosome"/>
</dbReference>
<dbReference type="InterPro" id="IPR008258">
    <property type="entry name" value="Transglycosylase_SLT_dom_1"/>
</dbReference>
<gene>
    <name evidence="4" type="ORF">SCD_n02821</name>
</gene>
<dbReference type="SUPFAM" id="SSF53955">
    <property type="entry name" value="Lysozyme-like"/>
    <property type="match status" value="1"/>
</dbReference>
<dbReference type="PROSITE" id="PS00922">
    <property type="entry name" value="TRANSGLYCOSYLASE"/>
    <property type="match status" value="1"/>
</dbReference>
<dbReference type="GO" id="GO:0000270">
    <property type="term" value="P:peptidoglycan metabolic process"/>
    <property type="evidence" value="ECO:0007669"/>
    <property type="project" value="InterPro"/>
</dbReference>
<dbReference type="CDD" id="cd00254">
    <property type="entry name" value="LT-like"/>
    <property type="match status" value="1"/>
</dbReference>
<dbReference type="InterPro" id="IPR025392">
    <property type="entry name" value="DUF4124"/>
</dbReference>
<accession>S6ABA5</accession>
<reference evidence="4 5" key="1">
    <citation type="journal article" date="2012" name="Appl. Environ. Microbiol.">
        <title>Draft genome sequence of a psychrotolerant sulfur-oxidizing bacterium, Sulfuricella denitrificans skB26, and proteomic insights into cold adaptation.</title>
        <authorList>
            <person name="Watanabe T."/>
            <person name="Kojima H."/>
            <person name="Fukui M."/>
        </authorList>
    </citation>
    <scope>NUCLEOTIDE SEQUENCE [LARGE SCALE GENOMIC DNA]</scope>
    <source>
        <strain evidence="5">skB26</strain>
    </source>
</reference>
<dbReference type="RefSeq" id="WP_009207419.1">
    <property type="nucleotide sequence ID" value="NC_022357.1"/>
</dbReference>
<dbReference type="GO" id="GO:0016020">
    <property type="term" value="C:membrane"/>
    <property type="evidence" value="ECO:0007669"/>
    <property type="project" value="InterPro"/>
</dbReference>
<feature type="domain" description="DUF4124" evidence="3">
    <location>
        <begin position="14"/>
        <end position="63"/>
    </location>
</feature>
<comment type="similarity">
    <text evidence="1">Belongs to the transglycosylase Slt family.</text>
</comment>
<dbReference type="InterPro" id="IPR000189">
    <property type="entry name" value="Transglyc_AS"/>
</dbReference>
<dbReference type="AlphaFoldDB" id="S6ABA5"/>
<evidence type="ECO:0000259" key="3">
    <source>
        <dbReference type="Pfam" id="PF13511"/>
    </source>
</evidence>
<dbReference type="Pfam" id="PF01464">
    <property type="entry name" value="SLT"/>
    <property type="match status" value="1"/>
</dbReference>
<dbReference type="OrthoDB" id="9815002at2"/>
<dbReference type="PANTHER" id="PTHR37423:SF2">
    <property type="entry name" value="MEMBRANE-BOUND LYTIC MUREIN TRANSGLYCOSYLASE C"/>
    <property type="match status" value="1"/>
</dbReference>
<dbReference type="KEGG" id="sdr:SCD_n02821"/>
<dbReference type="PANTHER" id="PTHR37423">
    <property type="entry name" value="SOLUBLE LYTIC MUREIN TRANSGLYCOSYLASE-RELATED"/>
    <property type="match status" value="1"/>
</dbReference>
<name>S6ABA5_SULDS</name>
<dbReference type="Gene3D" id="1.10.530.10">
    <property type="match status" value="1"/>
</dbReference>
<protein>
    <submittedName>
        <fullName evidence="4">Lytic transglycosylase catalytic</fullName>
    </submittedName>
</protein>
<keyword evidence="5" id="KW-1185">Reference proteome</keyword>
<dbReference type="eggNOG" id="COG0741">
    <property type="taxonomic scope" value="Bacteria"/>
</dbReference>
<dbReference type="STRING" id="1163617.SCD_n02821"/>
<evidence type="ECO:0000256" key="1">
    <source>
        <dbReference type="ARBA" id="ARBA00007734"/>
    </source>
</evidence>
<evidence type="ECO:0000313" key="4">
    <source>
        <dbReference type="EMBL" id="BAN36620.1"/>
    </source>
</evidence>
<dbReference type="InterPro" id="IPR023346">
    <property type="entry name" value="Lysozyme-like_dom_sf"/>
</dbReference>
<dbReference type="Pfam" id="PF13511">
    <property type="entry name" value="DUF4124"/>
    <property type="match status" value="1"/>
</dbReference>
<feature type="domain" description="Transglycosylase SLT" evidence="2">
    <location>
        <begin position="83"/>
        <end position="178"/>
    </location>
</feature>
<evidence type="ECO:0000259" key="2">
    <source>
        <dbReference type="Pfam" id="PF01464"/>
    </source>
</evidence>
<organism evidence="4 5">
    <name type="scientific">Sulfuricella denitrificans (strain DSM 22764 / NBRC 105220 / skB26)</name>
    <dbReference type="NCBI Taxonomy" id="1163617"/>
    <lineage>
        <taxon>Bacteria</taxon>
        <taxon>Pseudomonadati</taxon>
        <taxon>Pseudomonadota</taxon>
        <taxon>Betaproteobacteria</taxon>
        <taxon>Nitrosomonadales</taxon>
        <taxon>Sulfuricellaceae</taxon>
        <taxon>Sulfuricella</taxon>
    </lineage>
</organism>
<dbReference type="GO" id="GO:0008933">
    <property type="term" value="F:peptidoglycan lytic transglycosylase activity"/>
    <property type="evidence" value="ECO:0007669"/>
    <property type="project" value="InterPro"/>
</dbReference>
<dbReference type="HOGENOM" id="CLU_065765_1_0_4"/>
<dbReference type="EMBL" id="AP013066">
    <property type="protein sequence ID" value="BAN36620.1"/>
    <property type="molecule type" value="Genomic_DNA"/>
</dbReference>